<dbReference type="AlphaFoldDB" id="A0A218ZHT1"/>
<dbReference type="PROSITE" id="PS00122">
    <property type="entry name" value="CARBOXYLESTERASE_B_1"/>
    <property type="match status" value="1"/>
</dbReference>
<dbReference type="GO" id="GO:0016787">
    <property type="term" value="F:hydrolase activity"/>
    <property type="evidence" value="ECO:0007669"/>
    <property type="project" value="UniProtKB-KW"/>
</dbReference>
<dbReference type="InterPro" id="IPR050309">
    <property type="entry name" value="Type-B_Carboxylest/Lipase"/>
</dbReference>
<name>A0A218ZHT1_9HELO</name>
<feature type="signal peptide" evidence="3">
    <location>
        <begin position="1"/>
        <end position="22"/>
    </location>
</feature>
<dbReference type="EC" id="3.1.1.-" evidence="3"/>
<dbReference type="OrthoDB" id="408631at2759"/>
<gene>
    <name evidence="5" type="ORF">B2J93_3068</name>
</gene>
<proteinExistence type="inferred from homology"/>
<dbReference type="PANTHER" id="PTHR11559">
    <property type="entry name" value="CARBOXYLESTERASE"/>
    <property type="match status" value="1"/>
</dbReference>
<evidence type="ECO:0000259" key="4">
    <source>
        <dbReference type="Pfam" id="PF00135"/>
    </source>
</evidence>
<evidence type="ECO:0000313" key="5">
    <source>
        <dbReference type="EMBL" id="OWP07322.1"/>
    </source>
</evidence>
<comment type="similarity">
    <text evidence="1 3">Belongs to the type-B carboxylesterase/lipase family.</text>
</comment>
<dbReference type="Pfam" id="PF00135">
    <property type="entry name" value="COesterase"/>
    <property type="match status" value="1"/>
</dbReference>
<dbReference type="InterPro" id="IPR019826">
    <property type="entry name" value="Carboxylesterase_B_AS"/>
</dbReference>
<reference evidence="5 6" key="1">
    <citation type="submission" date="2017-04" db="EMBL/GenBank/DDBJ databases">
        <title>Draft genome sequence of Marssonina coronaria NL1: causal agent of apple blotch.</title>
        <authorList>
            <person name="Cheng Q."/>
        </authorList>
    </citation>
    <scope>NUCLEOTIDE SEQUENCE [LARGE SCALE GENOMIC DNA]</scope>
    <source>
        <strain evidence="5 6">NL1</strain>
    </source>
</reference>
<protein>
    <recommendedName>
        <fullName evidence="3">Carboxylic ester hydrolase</fullName>
        <ecNumber evidence="3">3.1.1.-</ecNumber>
    </recommendedName>
</protein>
<comment type="caution">
    <text evidence="5">The sequence shown here is derived from an EMBL/GenBank/DDBJ whole genome shotgun (WGS) entry which is preliminary data.</text>
</comment>
<dbReference type="EMBL" id="MZNU01000009">
    <property type="protein sequence ID" value="OWP07322.1"/>
    <property type="molecule type" value="Genomic_DNA"/>
</dbReference>
<organism evidence="5 6">
    <name type="scientific">Diplocarpon coronariae</name>
    <dbReference type="NCBI Taxonomy" id="2795749"/>
    <lineage>
        <taxon>Eukaryota</taxon>
        <taxon>Fungi</taxon>
        <taxon>Dikarya</taxon>
        <taxon>Ascomycota</taxon>
        <taxon>Pezizomycotina</taxon>
        <taxon>Leotiomycetes</taxon>
        <taxon>Helotiales</taxon>
        <taxon>Drepanopezizaceae</taxon>
        <taxon>Diplocarpon</taxon>
    </lineage>
</organism>
<evidence type="ECO:0000313" key="6">
    <source>
        <dbReference type="Proteomes" id="UP000242519"/>
    </source>
</evidence>
<dbReference type="FunFam" id="3.40.50.1820:FF:000299">
    <property type="entry name" value="Carboxylic ester hydrolase"/>
    <property type="match status" value="1"/>
</dbReference>
<evidence type="ECO:0000256" key="2">
    <source>
        <dbReference type="ARBA" id="ARBA00022801"/>
    </source>
</evidence>
<feature type="domain" description="Carboxylesterase type B" evidence="4">
    <location>
        <begin position="26"/>
        <end position="482"/>
    </location>
</feature>
<accession>A0A218ZHT1</accession>
<keyword evidence="3" id="KW-0732">Signal</keyword>
<dbReference type="InParanoid" id="A0A218ZHT1"/>
<dbReference type="STRING" id="503106.A0A218ZHT1"/>
<dbReference type="InterPro" id="IPR029058">
    <property type="entry name" value="AB_hydrolase_fold"/>
</dbReference>
<keyword evidence="6" id="KW-1185">Reference proteome</keyword>
<feature type="chain" id="PRO_5011822025" description="Carboxylic ester hydrolase" evidence="3">
    <location>
        <begin position="23"/>
        <end position="533"/>
    </location>
</feature>
<evidence type="ECO:0000256" key="1">
    <source>
        <dbReference type="ARBA" id="ARBA00005964"/>
    </source>
</evidence>
<keyword evidence="2 3" id="KW-0378">Hydrolase</keyword>
<dbReference type="Gene3D" id="3.40.50.1820">
    <property type="entry name" value="alpha/beta hydrolase"/>
    <property type="match status" value="1"/>
</dbReference>
<sequence length="533" mass="57925">MVRSAVLVWIQIFSLLSSVAQGQHLVASLDYGSFQGTYSSAYNISYWRKIPYAAPPTGENRFRAPQAPIPITNGTYDSNQPFELCPQRTVNGTEDCLYLGLYSRPWTPSQPLRPVVVFFHGGAFIQGGGSFSIPPPGYPVLNVSSEIDLLFIYPNYRLNAFGFLPGSEIASSKTSDLNPGLLDQKAVLNWTKNYISAFGGDPRNVTIWGQSAGAGSVVAQVLANGDGESPLFRRALASSPFWPKLYGYNSPEAQEIYDTFAALSGCANGDKLDSLACLKKADVQVLRTASLAISGSHTWNTSSYTWAPVLDGVFLSRALSEVDEVDIEVGWGMYNTHEGENFIPPGLGSAQNTGNPPFNSSTSSFNVWLKGFLPGLSAKDIKRVEAFYPEIGSAEYIPVYNTSYARAGLVYRDVVLACPSYWITGAARYRSYLGEYTIAPAKHASDVKFWNTVNPIQKSEPLIYDGYTGAIASFLQTGDPNELKLTDATHSGVPGLETGTEFVIEASGLVTAGLGHLERRCGFWKEVGRHVPV</sequence>
<dbReference type="SUPFAM" id="SSF53474">
    <property type="entry name" value="alpha/beta-Hydrolases"/>
    <property type="match status" value="1"/>
</dbReference>
<evidence type="ECO:0000256" key="3">
    <source>
        <dbReference type="RuleBase" id="RU361235"/>
    </source>
</evidence>
<dbReference type="Proteomes" id="UP000242519">
    <property type="component" value="Unassembled WGS sequence"/>
</dbReference>
<dbReference type="InterPro" id="IPR002018">
    <property type="entry name" value="CarbesteraseB"/>
</dbReference>